<organism evidence="3 4">
    <name type="scientific">Streptomyces polyrhachis</name>
    <dbReference type="NCBI Taxonomy" id="1282885"/>
    <lineage>
        <taxon>Bacteria</taxon>
        <taxon>Bacillati</taxon>
        <taxon>Actinomycetota</taxon>
        <taxon>Actinomycetes</taxon>
        <taxon>Kitasatosporales</taxon>
        <taxon>Streptomycetaceae</taxon>
        <taxon>Streptomyces</taxon>
    </lineage>
</organism>
<comment type="caution">
    <text evidence="3">The sequence shown here is derived from an EMBL/GenBank/DDBJ whole genome shotgun (WGS) entry which is preliminary data.</text>
</comment>
<dbReference type="NCBIfam" id="TIGR03943">
    <property type="entry name" value="TIGR03943 family putative permease subunit"/>
    <property type="match status" value="1"/>
</dbReference>
<proteinExistence type="predicted"/>
<keyword evidence="1" id="KW-1133">Transmembrane helix</keyword>
<sequence length="250" mass="26559">MRRFGQGLLLMLAGGAVLRISLLSELYLRYVKEGLRLPLVVSGAVLLLLGVCETVRAASHGDGPGADHGHDHSHLPRSAWLLLLPVLLLLLHAPPPLGAFTAARESAKAPASAPRTPDRQVKFAPLPAGDPVPMPLSEFTLRAQHDRRQSLRGRTVRMTGFVTPDRSGAGGWRLTRLVISCCAADSQSVTVRMRGAAAPPADTWVTVTGRWSAAGTLGTPSAANELRVESLAEVERPASPYTDTVARPPG</sequence>
<feature type="transmembrane region" description="Helical" evidence="1">
    <location>
        <begin position="39"/>
        <end position="58"/>
    </location>
</feature>
<gene>
    <name evidence="3" type="ORF">ACFQLX_07975</name>
</gene>
<keyword evidence="1" id="KW-0812">Transmembrane</keyword>
<accession>A0ABW2GBE5</accession>
<dbReference type="EMBL" id="JBHSZO010000009">
    <property type="protein sequence ID" value="MFC7218105.1"/>
    <property type="molecule type" value="Genomic_DNA"/>
</dbReference>
<feature type="domain" description="DUF1980" evidence="2">
    <location>
        <begin position="149"/>
        <end position="241"/>
    </location>
</feature>
<dbReference type="InterPro" id="IPR048447">
    <property type="entry name" value="DUF1980_C"/>
</dbReference>
<keyword evidence="1" id="KW-0472">Membrane</keyword>
<keyword evidence="4" id="KW-1185">Reference proteome</keyword>
<evidence type="ECO:0000256" key="1">
    <source>
        <dbReference type="SAM" id="Phobius"/>
    </source>
</evidence>
<dbReference type="Proteomes" id="UP001596413">
    <property type="component" value="Unassembled WGS sequence"/>
</dbReference>
<evidence type="ECO:0000313" key="3">
    <source>
        <dbReference type="EMBL" id="MFC7218105.1"/>
    </source>
</evidence>
<name>A0ABW2GBE5_9ACTN</name>
<feature type="transmembrane region" description="Helical" evidence="1">
    <location>
        <begin position="79"/>
        <end position="97"/>
    </location>
</feature>
<protein>
    <submittedName>
        <fullName evidence="3">TIGR03943 family putative permease subunit</fullName>
    </submittedName>
</protein>
<dbReference type="RefSeq" id="WP_386413385.1">
    <property type="nucleotide sequence ID" value="NZ_JBHSZO010000009.1"/>
</dbReference>
<dbReference type="InterPro" id="IPR015402">
    <property type="entry name" value="DUF1980"/>
</dbReference>
<evidence type="ECO:0000259" key="2">
    <source>
        <dbReference type="Pfam" id="PF21537"/>
    </source>
</evidence>
<dbReference type="Pfam" id="PF21537">
    <property type="entry name" value="DUF1980_C"/>
    <property type="match status" value="1"/>
</dbReference>
<reference evidence="4" key="1">
    <citation type="journal article" date="2019" name="Int. J. Syst. Evol. Microbiol.">
        <title>The Global Catalogue of Microorganisms (GCM) 10K type strain sequencing project: providing services to taxonomists for standard genome sequencing and annotation.</title>
        <authorList>
            <consortium name="The Broad Institute Genomics Platform"/>
            <consortium name="The Broad Institute Genome Sequencing Center for Infectious Disease"/>
            <person name="Wu L."/>
            <person name="Ma J."/>
        </authorList>
    </citation>
    <scope>NUCLEOTIDE SEQUENCE [LARGE SCALE GENOMIC DNA]</scope>
    <source>
        <strain evidence="4">CGMCC 1.13681</strain>
    </source>
</reference>
<evidence type="ECO:0000313" key="4">
    <source>
        <dbReference type="Proteomes" id="UP001596413"/>
    </source>
</evidence>